<keyword evidence="3 5" id="KW-1133">Transmembrane helix</keyword>
<evidence type="ECO:0000256" key="2">
    <source>
        <dbReference type="ARBA" id="ARBA00022692"/>
    </source>
</evidence>
<comment type="subcellular location">
    <subcellularLocation>
        <location evidence="1">Membrane</location>
        <topology evidence="1">Multi-pass membrane protein</topology>
    </subcellularLocation>
</comment>
<feature type="transmembrane region" description="Helical" evidence="5">
    <location>
        <begin position="389"/>
        <end position="408"/>
    </location>
</feature>
<evidence type="ECO:0000313" key="7">
    <source>
        <dbReference type="EMBL" id="KAK8376323.1"/>
    </source>
</evidence>
<feature type="transmembrane region" description="Helical" evidence="5">
    <location>
        <begin position="291"/>
        <end position="310"/>
    </location>
</feature>
<comment type="caution">
    <text evidence="7">The sequence shown here is derived from an EMBL/GenBank/DDBJ whole genome shotgun (WGS) entry which is preliminary data.</text>
</comment>
<dbReference type="Gene3D" id="1.20.1250.20">
    <property type="entry name" value="MFS general substrate transporter like domains"/>
    <property type="match status" value="1"/>
</dbReference>
<feature type="transmembrane region" description="Helical" evidence="5">
    <location>
        <begin position="264"/>
        <end position="285"/>
    </location>
</feature>
<dbReference type="EMBL" id="JARAKH010000048">
    <property type="protein sequence ID" value="KAK8376323.1"/>
    <property type="molecule type" value="Genomic_DNA"/>
</dbReference>
<feature type="transmembrane region" description="Helical" evidence="5">
    <location>
        <begin position="206"/>
        <end position="226"/>
    </location>
</feature>
<reference evidence="7 8" key="1">
    <citation type="submission" date="2023-03" db="EMBL/GenBank/DDBJ databases">
        <title>High-quality genome of Scylla paramamosain provides insights in environmental adaptation.</title>
        <authorList>
            <person name="Zhang L."/>
        </authorList>
    </citation>
    <scope>NUCLEOTIDE SEQUENCE [LARGE SCALE GENOMIC DNA]</scope>
    <source>
        <strain evidence="7">LZ_2023a</strain>
        <tissue evidence="7">Muscle</tissue>
    </source>
</reference>
<dbReference type="Pfam" id="PF00083">
    <property type="entry name" value="Sugar_tr"/>
    <property type="match status" value="1"/>
</dbReference>
<dbReference type="InterPro" id="IPR020846">
    <property type="entry name" value="MFS_dom"/>
</dbReference>
<dbReference type="GO" id="GO:0016020">
    <property type="term" value="C:membrane"/>
    <property type="evidence" value="ECO:0007669"/>
    <property type="project" value="UniProtKB-SubCell"/>
</dbReference>
<dbReference type="SUPFAM" id="SSF103473">
    <property type="entry name" value="MFS general substrate transporter"/>
    <property type="match status" value="1"/>
</dbReference>
<dbReference type="InterPro" id="IPR036259">
    <property type="entry name" value="MFS_trans_sf"/>
</dbReference>
<proteinExistence type="predicted"/>
<dbReference type="AlphaFoldDB" id="A0AAW0SMC3"/>
<feature type="domain" description="Major facilitator superfamily (MFS) profile" evidence="6">
    <location>
        <begin position="135"/>
        <end position="562"/>
    </location>
</feature>
<evidence type="ECO:0000256" key="1">
    <source>
        <dbReference type="ARBA" id="ARBA00004141"/>
    </source>
</evidence>
<keyword evidence="2 5" id="KW-0812">Transmembrane</keyword>
<keyword evidence="8" id="KW-1185">Reference proteome</keyword>
<evidence type="ECO:0000259" key="6">
    <source>
        <dbReference type="PROSITE" id="PS50850"/>
    </source>
</evidence>
<feature type="transmembrane region" description="Helical" evidence="5">
    <location>
        <begin position="450"/>
        <end position="469"/>
    </location>
</feature>
<accession>A0AAW0SMC3</accession>
<dbReference type="InterPro" id="IPR005828">
    <property type="entry name" value="MFS_sugar_transport-like"/>
</dbReference>
<evidence type="ECO:0000256" key="4">
    <source>
        <dbReference type="ARBA" id="ARBA00023136"/>
    </source>
</evidence>
<organism evidence="7 8">
    <name type="scientific">Scylla paramamosain</name>
    <name type="common">Mud crab</name>
    <dbReference type="NCBI Taxonomy" id="85552"/>
    <lineage>
        <taxon>Eukaryota</taxon>
        <taxon>Metazoa</taxon>
        <taxon>Ecdysozoa</taxon>
        <taxon>Arthropoda</taxon>
        <taxon>Crustacea</taxon>
        <taxon>Multicrustacea</taxon>
        <taxon>Malacostraca</taxon>
        <taxon>Eumalacostraca</taxon>
        <taxon>Eucarida</taxon>
        <taxon>Decapoda</taxon>
        <taxon>Pleocyemata</taxon>
        <taxon>Brachyura</taxon>
        <taxon>Eubrachyura</taxon>
        <taxon>Portunoidea</taxon>
        <taxon>Portunidae</taxon>
        <taxon>Portuninae</taxon>
        <taxon>Scylla</taxon>
    </lineage>
</organism>
<gene>
    <name evidence="7" type="ORF">O3P69_009753</name>
</gene>
<dbReference type="CDD" id="cd17317">
    <property type="entry name" value="MFS_SLC22"/>
    <property type="match status" value="1"/>
</dbReference>
<dbReference type="PANTHER" id="PTHR24064">
    <property type="entry name" value="SOLUTE CARRIER FAMILY 22 MEMBER"/>
    <property type="match status" value="1"/>
</dbReference>
<sequence>MEGYNKAQNERCQCRPSSCRGRVLSHQLLQLDTTTTTTTATATQAHLTMLSQLDDVLTHLGSGRWTVLHFLTLAYNCIFVGPQALGGAFLAPRLDYTCQSTTIPSSASFELATDGLASYTQANHTTLQYDPKCQYWVNTPEGGTIEECVEFVFDNSTFSSTFTSEYNLACDRAYLQTSFQSVYMFGVFVSAPINGYLSDKYGRKRALMAGTLLFLIIALGSAWLPFLSTVLLARFLLGVFHAMSNITSYVLLVEVMNPKIRPVVGYAVNIFWASSMMIYSAFGYWIRDWRLLQTVNTLPGFLILPGLWLIDESPRWLIVNGRPREALQVLTKAASWHGVDLPPEGEMKTLMQEQNDTGKSERQPISLWRLIGTFKDEIVILFRTPRLRIITICVFLDYMISGMVYFGLSLSGASISDNPFVFMALSGLMEIPAYTLTIPVVQCFGRRRTLATCFLLSAIVLFALAVIPAEYSVTVVALAMIGKMSITAGFQTTIFFSSELFPTEVRSRGIGGAYMMSRIGSMVSPFITDLVGSVYPWAPFVVFGAGALLSGGVTFLLPETKGQTLPDTVAQLEEKSCRQED</sequence>
<evidence type="ECO:0000256" key="5">
    <source>
        <dbReference type="SAM" id="Phobius"/>
    </source>
</evidence>
<dbReference type="PROSITE" id="PS50850">
    <property type="entry name" value="MFS"/>
    <property type="match status" value="1"/>
</dbReference>
<feature type="transmembrane region" description="Helical" evidence="5">
    <location>
        <begin position="232"/>
        <end position="252"/>
    </location>
</feature>
<keyword evidence="4 5" id="KW-0472">Membrane</keyword>
<evidence type="ECO:0000256" key="3">
    <source>
        <dbReference type="ARBA" id="ARBA00022989"/>
    </source>
</evidence>
<name>A0AAW0SMC3_SCYPA</name>
<dbReference type="GO" id="GO:0022857">
    <property type="term" value="F:transmembrane transporter activity"/>
    <property type="evidence" value="ECO:0007669"/>
    <property type="project" value="InterPro"/>
</dbReference>
<dbReference type="Proteomes" id="UP001487740">
    <property type="component" value="Unassembled WGS sequence"/>
</dbReference>
<feature type="transmembrane region" description="Helical" evidence="5">
    <location>
        <begin position="534"/>
        <end position="557"/>
    </location>
</feature>
<feature type="transmembrane region" description="Helical" evidence="5">
    <location>
        <begin position="420"/>
        <end position="438"/>
    </location>
</feature>
<protein>
    <recommendedName>
        <fullName evidence="6">Major facilitator superfamily (MFS) profile domain-containing protein</fullName>
    </recommendedName>
</protein>
<evidence type="ECO:0000313" key="8">
    <source>
        <dbReference type="Proteomes" id="UP001487740"/>
    </source>
</evidence>